<accession>A0A0T6ASY5</accession>
<name>A0A0T6ASY5_9SCAR</name>
<dbReference type="OrthoDB" id="6775311at2759"/>
<dbReference type="Proteomes" id="UP000051574">
    <property type="component" value="Unassembled WGS sequence"/>
</dbReference>
<comment type="caution">
    <text evidence="1">The sequence shown here is derived from an EMBL/GenBank/DDBJ whole genome shotgun (WGS) entry which is preliminary data.</text>
</comment>
<reference evidence="1 2" key="1">
    <citation type="submission" date="2015-09" db="EMBL/GenBank/DDBJ databases">
        <title>Draft genome of the scarab beetle Oryctes borbonicus.</title>
        <authorList>
            <person name="Meyer J.M."/>
            <person name="Markov G.V."/>
            <person name="Baskaran P."/>
            <person name="Herrmann M."/>
            <person name="Sommer R.J."/>
            <person name="Roedelsperger C."/>
        </authorList>
    </citation>
    <scope>NUCLEOTIDE SEQUENCE [LARGE SCALE GENOMIC DNA]</scope>
    <source>
        <strain evidence="1">OB123</strain>
        <tissue evidence="1">Whole animal</tissue>
    </source>
</reference>
<proteinExistence type="predicted"/>
<gene>
    <name evidence="1" type="ORF">AMK59_7712</name>
</gene>
<feature type="non-terminal residue" evidence="1">
    <location>
        <position position="908"/>
    </location>
</feature>
<dbReference type="AlphaFoldDB" id="A0A0T6ASY5"/>
<evidence type="ECO:0000313" key="2">
    <source>
        <dbReference type="Proteomes" id="UP000051574"/>
    </source>
</evidence>
<keyword evidence="2" id="KW-1185">Reference proteome</keyword>
<protein>
    <submittedName>
        <fullName evidence="1">Uncharacterized protein</fullName>
    </submittedName>
</protein>
<organism evidence="1 2">
    <name type="scientific">Oryctes borbonicus</name>
    <dbReference type="NCBI Taxonomy" id="1629725"/>
    <lineage>
        <taxon>Eukaryota</taxon>
        <taxon>Metazoa</taxon>
        <taxon>Ecdysozoa</taxon>
        <taxon>Arthropoda</taxon>
        <taxon>Hexapoda</taxon>
        <taxon>Insecta</taxon>
        <taxon>Pterygota</taxon>
        <taxon>Neoptera</taxon>
        <taxon>Endopterygota</taxon>
        <taxon>Coleoptera</taxon>
        <taxon>Polyphaga</taxon>
        <taxon>Scarabaeiformia</taxon>
        <taxon>Scarabaeidae</taxon>
        <taxon>Dynastinae</taxon>
        <taxon>Oryctes</taxon>
    </lineage>
</organism>
<evidence type="ECO:0000313" key="1">
    <source>
        <dbReference type="EMBL" id="KRT78209.1"/>
    </source>
</evidence>
<dbReference type="EMBL" id="LJIG01022889">
    <property type="protein sequence ID" value="KRT78209.1"/>
    <property type="molecule type" value="Genomic_DNA"/>
</dbReference>
<sequence length="908" mass="106000">MANLLRELLSNCSMIDSNKVNERKKYIGLVCNSLENQELLEILNTPDHIEKWYQIIDSIHNYLIKEAEKMNDNEKKKSRTIGKPQFEVFLLAVNSARAAYGAKLNIEKLLKIIMEIFDSFILRKYYLEKYLVILHDYILSDVQYCSQITKQQWIDLFTTFRNLDNLEDSKVLCCIKLIFKWGPMHKLPLTYLRSEFNFMSNLCLRLKDISSKRHKVEVLEILTDFCRKNSSDCCSSCCKLGEDVFPHLRLICQPTTTDIIVKELLFEFFLLQVKLHHPQGVFSTNKMAYAFSWTEWKKQLTAMYIIIDEEMKYQLRCSSKTSFLNGDIKNRSKIHNTFVSLCTEVFRQIFSHDDTNDFRAVDCTNNMPESSTKRQRFSVSLTHVFQTIKENQCWQWIYIMTEYLRTYPGSLKSDDFNNLLQIILHIHQNSQDSNIIKHCYECFYVLLDAEEHIKDLAVVADVDRIYKSTLRCIGLNRNIDETHKLLQKIVTKGIVKDVLPLYEIFFSRAILLSSESLKTFKIAADRYDLPELINNASLRRTLIQWMLDAQNDKSDLSDAFTDQIIADVLFKLCLKHWPRDSKDEDDTSDCILYESFEKIYEYNAFEKLVRPHRKIVKPHVTKIFHLNKNIYDFVLDQLETMAVHSSEEKDHPSYLKNITKKLCLFANFLSTLDKCNALSNIDAMLKKIKFTELFSILSAGLMKYNEIGIAENSKYSKELLLEFNLLLSTEFTCLVSKSVRSFVNVDLLKSFFEIINADVANKSLTTDLRELKLLSIDILSNFCFYDNCDGLTEIQEHVLVTLTDSNYDYVDAFNYKMASILLSRIKRCPSGIISEEVLPKILNLIQDICMVRFAEYNPGIFILEILKDLVIHVVASKDATVRSNYINILSEFFKLRDYYGYDVSLAMI</sequence>